<proteinExistence type="predicted"/>
<name>A0ABP5V6P5_9ACTN</name>
<comment type="caution">
    <text evidence="2">The sequence shown here is derived from an EMBL/GenBank/DDBJ whole genome shotgun (WGS) entry which is preliminary data.</text>
</comment>
<dbReference type="RefSeq" id="WP_344620497.1">
    <property type="nucleotide sequence ID" value="NZ_BAAARV010000137.1"/>
</dbReference>
<feature type="compositionally biased region" description="Basic and acidic residues" evidence="1">
    <location>
        <begin position="21"/>
        <end position="36"/>
    </location>
</feature>
<dbReference type="Proteomes" id="UP001501444">
    <property type="component" value="Unassembled WGS sequence"/>
</dbReference>
<evidence type="ECO:0000313" key="2">
    <source>
        <dbReference type="EMBL" id="GAA2393799.1"/>
    </source>
</evidence>
<keyword evidence="3" id="KW-1185">Reference proteome</keyword>
<reference evidence="3" key="1">
    <citation type="journal article" date="2019" name="Int. J. Syst. Evol. Microbiol.">
        <title>The Global Catalogue of Microorganisms (GCM) 10K type strain sequencing project: providing services to taxonomists for standard genome sequencing and annotation.</title>
        <authorList>
            <consortium name="The Broad Institute Genomics Platform"/>
            <consortium name="The Broad Institute Genome Sequencing Center for Infectious Disease"/>
            <person name="Wu L."/>
            <person name="Ma J."/>
        </authorList>
    </citation>
    <scope>NUCLEOTIDE SEQUENCE [LARGE SCALE GENOMIC DNA]</scope>
    <source>
        <strain evidence="3">JCM 3272</strain>
    </source>
</reference>
<sequence>MGVVPSDTAAGVYWRHRGSSRHPDEIAARIGRSERTVRRHWPPAPARATNGHDASDLAEQLRAS</sequence>
<feature type="region of interest" description="Disordered" evidence="1">
    <location>
        <begin position="18"/>
        <end position="64"/>
    </location>
</feature>
<gene>
    <name evidence="2" type="ORF">GCM10010170_107110</name>
</gene>
<evidence type="ECO:0000256" key="1">
    <source>
        <dbReference type="SAM" id="MobiDB-lite"/>
    </source>
</evidence>
<dbReference type="EMBL" id="BAAARV010000137">
    <property type="protein sequence ID" value="GAA2393799.1"/>
    <property type="molecule type" value="Genomic_DNA"/>
</dbReference>
<evidence type="ECO:0000313" key="3">
    <source>
        <dbReference type="Proteomes" id="UP001501444"/>
    </source>
</evidence>
<accession>A0ABP5V6P5</accession>
<organism evidence="2 3">
    <name type="scientific">Dactylosporangium salmoneum</name>
    <dbReference type="NCBI Taxonomy" id="53361"/>
    <lineage>
        <taxon>Bacteria</taxon>
        <taxon>Bacillati</taxon>
        <taxon>Actinomycetota</taxon>
        <taxon>Actinomycetes</taxon>
        <taxon>Micromonosporales</taxon>
        <taxon>Micromonosporaceae</taxon>
        <taxon>Dactylosporangium</taxon>
    </lineage>
</organism>
<protein>
    <submittedName>
        <fullName evidence="2">Uncharacterized protein</fullName>
    </submittedName>
</protein>